<evidence type="ECO:0000313" key="2">
    <source>
        <dbReference type="EMBL" id="EQB06512.1"/>
    </source>
</evidence>
<evidence type="ECO:0008006" key="4">
    <source>
        <dbReference type="Google" id="ProtNLM"/>
    </source>
</evidence>
<feature type="chain" id="PRO_5004564219" description="UrcA family protein" evidence="1">
    <location>
        <begin position="29"/>
        <end position="119"/>
    </location>
</feature>
<keyword evidence="1" id="KW-0732">Signal</keyword>
<organism evidence="2 3">
    <name type="scientific">Sphingobium quisquiliarum P25</name>
    <dbReference type="NCBI Taxonomy" id="1329909"/>
    <lineage>
        <taxon>Bacteria</taxon>
        <taxon>Pseudomonadati</taxon>
        <taxon>Pseudomonadota</taxon>
        <taxon>Alphaproteobacteria</taxon>
        <taxon>Sphingomonadales</taxon>
        <taxon>Sphingomonadaceae</taxon>
        <taxon>Sphingobium</taxon>
    </lineage>
</organism>
<accession>T0H0I7</accession>
<comment type="caution">
    <text evidence="2">The sequence shown here is derived from an EMBL/GenBank/DDBJ whole genome shotgun (WGS) entry which is preliminary data.</text>
</comment>
<protein>
    <recommendedName>
        <fullName evidence="4">UrcA family protein</fullName>
    </recommendedName>
</protein>
<name>T0H0I7_9SPHN</name>
<evidence type="ECO:0000313" key="3">
    <source>
        <dbReference type="Proteomes" id="UP000015525"/>
    </source>
</evidence>
<proteinExistence type="predicted"/>
<dbReference type="EMBL" id="ATHO01000097">
    <property type="protein sequence ID" value="EQB06512.1"/>
    <property type="molecule type" value="Genomic_DNA"/>
</dbReference>
<sequence length="119" mass="12430">MMTAKMTMKMLASLGATALAASAGMASARGFESNGHTTEVRYHDLDLSTPSGQRALNARIKRAAVKVCPADTIAASKQCQKLAVANLRAPIDAAIAKAQSRSEERFAELGKEQAAPAGK</sequence>
<feature type="signal peptide" evidence="1">
    <location>
        <begin position="1"/>
        <end position="28"/>
    </location>
</feature>
<dbReference type="NCBIfam" id="TIGR04433">
    <property type="entry name" value="UrcA_uranyl"/>
    <property type="match status" value="1"/>
</dbReference>
<gene>
    <name evidence="2" type="ORF">L288_10915</name>
</gene>
<dbReference type="PATRIC" id="fig|1329909.3.peg.2103"/>
<dbReference type="Proteomes" id="UP000015525">
    <property type="component" value="Unassembled WGS sequence"/>
</dbReference>
<reference evidence="2 3" key="1">
    <citation type="journal article" date="2013" name="Genome Announc.">
        <title>Draft Genome Sequence of Sphingobium quisquiliarum Strain P25T, a Novel Hexachlorocyclohexane (HCH)-Degrading Bacterium Isolated from an HCH Dumpsite.</title>
        <authorList>
            <person name="Kumar Singh A."/>
            <person name="Sangwan N."/>
            <person name="Sharma A."/>
            <person name="Gupta V."/>
            <person name="Khurana J.P."/>
            <person name="Lal R."/>
        </authorList>
    </citation>
    <scope>NUCLEOTIDE SEQUENCE [LARGE SCALE GENOMIC DNA]</scope>
    <source>
        <strain evidence="2 3">P25</strain>
    </source>
</reference>
<evidence type="ECO:0000256" key="1">
    <source>
        <dbReference type="SAM" id="SignalP"/>
    </source>
</evidence>
<dbReference type="InterPro" id="IPR030972">
    <property type="entry name" value="UrcA_uranyl"/>
</dbReference>
<dbReference type="RefSeq" id="WP_021238441.1">
    <property type="nucleotide sequence ID" value="NZ_ATHO01000097.1"/>
</dbReference>
<keyword evidence="3" id="KW-1185">Reference proteome</keyword>
<dbReference type="AlphaFoldDB" id="T0H0I7"/>